<evidence type="ECO:0000256" key="1">
    <source>
        <dbReference type="ARBA" id="ARBA00004196"/>
    </source>
</evidence>
<comment type="similarity">
    <text evidence="2">Belongs to the bacterial solute-binding protein 7 family.</text>
</comment>
<dbReference type="GO" id="GO:0055085">
    <property type="term" value="P:transmembrane transport"/>
    <property type="evidence" value="ECO:0007669"/>
    <property type="project" value="InterPro"/>
</dbReference>
<dbReference type="RefSeq" id="WP_139694963.1">
    <property type="nucleotide sequence ID" value="NZ_CP074074.1"/>
</dbReference>
<dbReference type="AlphaFoldDB" id="A0A5C4SQN6"/>
<dbReference type="InterPro" id="IPR038404">
    <property type="entry name" value="TRAP_DctP_sf"/>
</dbReference>
<dbReference type="PROSITE" id="PS51257">
    <property type="entry name" value="PROKAR_LIPOPROTEIN"/>
    <property type="match status" value="1"/>
</dbReference>
<evidence type="ECO:0000313" key="6">
    <source>
        <dbReference type="Proteomes" id="UP000308713"/>
    </source>
</evidence>
<accession>A0A5C4SQN6</accession>
<evidence type="ECO:0000256" key="2">
    <source>
        <dbReference type="ARBA" id="ARBA00009023"/>
    </source>
</evidence>
<evidence type="ECO:0000313" key="5">
    <source>
        <dbReference type="EMBL" id="TNJ46592.1"/>
    </source>
</evidence>
<dbReference type="InterPro" id="IPR018389">
    <property type="entry name" value="DctP_fam"/>
</dbReference>
<dbReference type="Proteomes" id="UP000308713">
    <property type="component" value="Unassembled WGS sequence"/>
</dbReference>
<comment type="caution">
    <text evidence="5">The sequence shown here is derived from an EMBL/GenBank/DDBJ whole genome shotgun (WGS) entry which is preliminary data.</text>
</comment>
<dbReference type="PANTHER" id="PTHR33376:SF4">
    <property type="entry name" value="SIALIC ACID-BINDING PERIPLASMIC PROTEIN SIAP"/>
    <property type="match status" value="1"/>
</dbReference>
<evidence type="ECO:0000256" key="3">
    <source>
        <dbReference type="ARBA" id="ARBA00022448"/>
    </source>
</evidence>
<dbReference type="PIRSF" id="PIRSF006470">
    <property type="entry name" value="DctB"/>
    <property type="match status" value="1"/>
</dbReference>
<dbReference type="InterPro" id="IPR004682">
    <property type="entry name" value="TRAP_DctP"/>
</dbReference>
<dbReference type="PANTHER" id="PTHR33376">
    <property type="match status" value="1"/>
</dbReference>
<name>A0A5C4SQN6_9FLAO</name>
<dbReference type="NCBIfam" id="TIGR00787">
    <property type="entry name" value="dctP"/>
    <property type="match status" value="1"/>
</dbReference>
<dbReference type="NCBIfam" id="NF037995">
    <property type="entry name" value="TRAP_S1"/>
    <property type="match status" value="1"/>
</dbReference>
<reference evidence="5 6" key="1">
    <citation type="submission" date="2019-05" db="EMBL/GenBank/DDBJ databases">
        <title>Tamlana fucoidanivorans sp. nov., isolated from the surface of algae collected from Fujian province in China.</title>
        <authorList>
            <person name="Li J."/>
        </authorList>
    </citation>
    <scope>NUCLEOTIDE SEQUENCE [LARGE SCALE GENOMIC DNA]</scope>
    <source>
        <strain evidence="5 6">CW2-9</strain>
    </source>
</reference>
<sequence>MRYFIYCLFIACLLFGCKKQSNEVYIFKVSLLVNDSHTDYAAFEYFNTILKERSNNRLALEIYHSEQLAKEIEAIRLIQAEVIDMTITGSLLNNWFETAAFCELPFFFKDTVEVKQFIKGDIGQLVEQEMIEKTALRPLCYFLRGPRQLTSNKPIKDPDDLNGLIVRVPNVPSFVTTWDALGAKSTPMAFSEVFTSLQSGTVDAQENSLALIKNAGFYEVQKYVNMTNHVLSWGYPVIGEKQFQKLPSELQSILIEAAKDMQVFEHQLFLNHEKNIRKELENKGMQFISVNHEAFSKKCEQAIFESLSFELQSIYKTLKSKKHLE</sequence>
<dbReference type="Pfam" id="PF03480">
    <property type="entry name" value="DctP"/>
    <property type="match status" value="1"/>
</dbReference>
<organism evidence="5 6">
    <name type="scientific">Allotamlana fucoidanivorans</name>
    <dbReference type="NCBI Taxonomy" id="2583814"/>
    <lineage>
        <taxon>Bacteria</taxon>
        <taxon>Pseudomonadati</taxon>
        <taxon>Bacteroidota</taxon>
        <taxon>Flavobacteriia</taxon>
        <taxon>Flavobacteriales</taxon>
        <taxon>Flavobacteriaceae</taxon>
        <taxon>Allotamlana</taxon>
    </lineage>
</organism>
<protein>
    <submittedName>
        <fullName evidence="5">TRAP transporter substrate-binding protein</fullName>
    </submittedName>
</protein>
<dbReference type="OrthoDB" id="9776801at2"/>
<evidence type="ECO:0000256" key="4">
    <source>
        <dbReference type="ARBA" id="ARBA00022729"/>
    </source>
</evidence>
<dbReference type="GO" id="GO:0030288">
    <property type="term" value="C:outer membrane-bounded periplasmic space"/>
    <property type="evidence" value="ECO:0007669"/>
    <property type="project" value="InterPro"/>
</dbReference>
<gene>
    <name evidence="5" type="ORF">FGF67_02875</name>
</gene>
<comment type="subcellular location">
    <subcellularLocation>
        <location evidence="1">Cell envelope</location>
    </subcellularLocation>
</comment>
<proteinExistence type="inferred from homology"/>
<keyword evidence="4" id="KW-0732">Signal</keyword>
<dbReference type="CDD" id="cd13603">
    <property type="entry name" value="PBP2_TRAP_Siap_TeaA_like"/>
    <property type="match status" value="1"/>
</dbReference>
<keyword evidence="3" id="KW-0813">Transport</keyword>
<dbReference type="EMBL" id="VDCS01000002">
    <property type="protein sequence ID" value="TNJ46592.1"/>
    <property type="molecule type" value="Genomic_DNA"/>
</dbReference>
<keyword evidence="6" id="KW-1185">Reference proteome</keyword>
<dbReference type="Gene3D" id="3.40.190.170">
    <property type="entry name" value="Bacterial extracellular solute-binding protein, family 7"/>
    <property type="match status" value="1"/>
</dbReference>